<dbReference type="Proteomes" id="UP000030416">
    <property type="component" value="Unassembled WGS sequence"/>
</dbReference>
<organism evidence="2 3">
    <name type="scientific">Ureibacillus manganicus DSM 26584</name>
    <dbReference type="NCBI Taxonomy" id="1384049"/>
    <lineage>
        <taxon>Bacteria</taxon>
        <taxon>Bacillati</taxon>
        <taxon>Bacillota</taxon>
        <taxon>Bacilli</taxon>
        <taxon>Bacillales</taxon>
        <taxon>Caryophanaceae</taxon>
        <taxon>Ureibacillus</taxon>
    </lineage>
</organism>
<keyword evidence="1" id="KW-0812">Transmembrane</keyword>
<dbReference type="OrthoDB" id="2740457at2"/>
<dbReference type="EMBL" id="JPVN01000009">
    <property type="protein sequence ID" value="KGR78875.1"/>
    <property type="molecule type" value="Genomic_DNA"/>
</dbReference>
<accession>A0A0A3I5U7</accession>
<evidence type="ECO:0000313" key="3">
    <source>
        <dbReference type="Proteomes" id="UP000030416"/>
    </source>
</evidence>
<feature type="transmembrane region" description="Helical" evidence="1">
    <location>
        <begin position="40"/>
        <end position="60"/>
    </location>
</feature>
<keyword evidence="1" id="KW-1133">Transmembrane helix</keyword>
<feature type="transmembrane region" description="Helical" evidence="1">
    <location>
        <begin position="196"/>
        <end position="215"/>
    </location>
</feature>
<reference evidence="2 3" key="1">
    <citation type="submission" date="2014-02" db="EMBL/GenBank/DDBJ databases">
        <title>Draft genome sequence of Lysinibacillus manganicus DSM 26584T.</title>
        <authorList>
            <person name="Zhang F."/>
            <person name="Wang G."/>
            <person name="Zhang L."/>
        </authorList>
    </citation>
    <scope>NUCLEOTIDE SEQUENCE [LARGE SCALE GENOMIC DNA]</scope>
    <source>
        <strain evidence="2 3">DSM 26584</strain>
    </source>
</reference>
<name>A0A0A3I5U7_9BACL</name>
<keyword evidence="1" id="KW-0472">Membrane</keyword>
<keyword evidence="3" id="KW-1185">Reference proteome</keyword>
<sequence>MNNERSIWNELNELPRSEIKEKNTWETIDKKMRKTNREKSLVMGLVTAAVLWLLFILIGIGQNETLPIQTAHEQATLQAIYFVRDTDFEETKVKPSSLYSNVIAINDLHVLEHFEKYMDLLEPMEIEDPRPYIHDSIIIELLFKYDNGKTEHFKMFDEHTFYNIDTKQWYSIDSKLADNETRFAFYGSFTYSPSSWSLFIFLALAIGRAISDSIIKRMYLIRKLNYFEKNSAVKYIYYGLLTSLIIFTVLIGLYKLVIHYFWILLVFLMIGLFIIYLEKKYGDRKANFYSLIISTIFFICILCNIIINL</sequence>
<dbReference type="AlphaFoldDB" id="A0A0A3I5U7"/>
<evidence type="ECO:0000313" key="2">
    <source>
        <dbReference type="EMBL" id="KGR78875.1"/>
    </source>
</evidence>
<gene>
    <name evidence="2" type="ORF">CD29_09375</name>
</gene>
<protein>
    <submittedName>
        <fullName evidence="2">Uncharacterized protein</fullName>
    </submittedName>
</protein>
<comment type="caution">
    <text evidence="2">The sequence shown here is derived from an EMBL/GenBank/DDBJ whole genome shotgun (WGS) entry which is preliminary data.</text>
</comment>
<feature type="transmembrane region" description="Helical" evidence="1">
    <location>
        <begin position="289"/>
        <end position="307"/>
    </location>
</feature>
<feature type="transmembrane region" description="Helical" evidence="1">
    <location>
        <begin position="260"/>
        <end position="277"/>
    </location>
</feature>
<feature type="transmembrane region" description="Helical" evidence="1">
    <location>
        <begin position="235"/>
        <end position="254"/>
    </location>
</feature>
<dbReference type="RefSeq" id="WP_036185604.1">
    <property type="nucleotide sequence ID" value="NZ_AVDA01000009.1"/>
</dbReference>
<proteinExistence type="predicted"/>
<evidence type="ECO:0000256" key="1">
    <source>
        <dbReference type="SAM" id="Phobius"/>
    </source>
</evidence>